<evidence type="ECO:0000259" key="3">
    <source>
        <dbReference type="PROSITE" id="PS51000"/>
    </source>
</evidence>
<reference evidence="6" key="2">
    <citation type="submission" date="2015-07" db="EMBL/GenBank/DDBJ databases">
        <title>Draft Genome Sequences of Anaerolinea thermolimosa IMO-1, Bellilinea caldifistulae GOMI-1, Leptolinea tardivitalis YMTK-2, Levilinea saccharolytica KIBI-1,Longilinea arvoryzae KOME-1, Previously Described as Members of the Anaerolineaceae (Chloroflexi).</title>
        <authorList>
            <person name="Sekiguchi Y."/>
            <person name="Ohashi A."/>
            <person name="Matsuura N."/>
            <person name="Tourlousse M.D."/>
        </authorList>
    </citation>
    <scope>NUCLEOTIDE SEQUENCE [LARGE SCALE GENOMIC DNA]</scope>
    <source>
        <strain evidence="6">IMO-1</strain>
    </source>
</reference>
<dbReference type="PROSITE" id="PS52050">
    <property type="entry name" value="WYL"/>
    <property type="match status" value="1"/>
</dbReference>
<evidence type="ECO:0000313" key="6">
    <source>
        <dbReference type="Proteomes" id="UP000253922"/>
    </source>
</evidence>
<evidence type="ECO:0000256" key="1">
    <source>
        <dbReference type="ARBA" id="ARBA00023015"/>
    </source>
</evidence>
<dbReference type="EMBL" id="DPBP01000014">
    <property type="protein sequence ID" value="HCE16853.1"/>
    <property type="molecule type" value="Genomic_DNA"/>
</dbReference>
<dbReference type="InterPro" id="IPR057727">
    <property type="entry name" value="WCX_dom"/>
</dbReference>
<dbReference type="Pfam" id="PF25583">
    <property type="entry name" value="WCX"/>
    <property type="match status" value="1"/>
</dbReference>
<dbReference type="AlphaFoldDB" id="A0A3D1JEC2"/>
<reference evidence="5 7" key="3">
    <citation type="journal article" date="2018" name="Nat. Biotechnol.">
        <title>A standardized bacterial taxonomy based on genome phylogeny substantially revises the tree of life.</title>
        <authorList>
            <person name="Parks D.H."/>
            <person name="Chuvochina M."/>
            <person name="Waite D.W."/>
            <person name="Rinke C."/>
            <person name="Skarshewski A."/>
            <person name="Chaumeil P.A."/>
            <person name="Hugenholtz P."/>
        </authorList>
    </citation>
    <scope>NUCLEOTIDE SEQUENCE [LARGE SCALE GENOMIC DNA]</scope>
    <source>
        <strain evidence="5">UBA8781</strain>
    </source>
</reference>
<evidence type="ECO:0000256" key="2">
    <source>
        <dbReference type="ARBA" id="ARBA00023163"/>
    </source>
</evidence>
<dbReference type="Pfam" id="PF13280">
    <property type="entry name" value="WYL"/>
    <property type="match status" value="1"/>
</dbReference>
<name>A0A3D1JEC2_9CHLR</name>
<sequence length="341" mass="38182">MLYLDVSFPTGFPMRADRLLSLLMLLQTHGRMTARDLAAELEVSERTIYRDLEALSTAGIPVYTERGPGGGIALVEEYRTNLTGLTADEVQALFMLSIPSPLLQLGVGETLRSALRKLAAALPPSRLPDREMARQRIYLDTSWWGQPGQVLPHLATVQQAIWQERRLRVAVRTFFGGEIDVIVEPLGLVAKASEWHLVALRSGRPHVYRVADLTAVEMLEDAFERPADFNLVAFWEAYCARVEAERGIYGVRLRISPDLARELTWHLGEQAAGALSRAGAPDAEGWREITLWFSDPAEARGRILSLGRAAEVIDPLPLRKSVLDYARQIVQFYEERSHEKG</sequence>
<accession>A0A3D1JEC2</accession>
<dbReference type="InterPro" id="IPR013196">
    <property type="entry name" value="HTH_11"/>
</dbReference>
<dbReference type="Proteomes" id="UP000264141">
    <property type="component" value="Unassembled WGS sequence"/>
</dbReference>
<dbReference type="InterPro" id="IPR026881">
    <property type="entry name" value="WYL_dom"/>
</dbReference>
<keyword evidence="2" id="KW-0804">Transcription</keyword>
<dbReference type="SUPFAM" id="SSF46785">
    <property type="entry name" value="Winged helix' DNA-binding domain"/>
    <property type="match status" value="1"/>
</dbReference>
<dbReference type="PANTHER" id="PTHR34580:SF1">
    <property type="entry name" value="PROTEIN PAFC"/>
    <property type="match status" value="1"/>
</dbReference>
<dbReference type="PANTHER" id="PTHR34580">
    <property type="match status" value="1"/>
</dbReference>
<keyword evidence="6" id="KW-1185">Reference proteome</keyword>
<evidence type="ECO:0000313" key="4">
    <source>
        <dbReference type="EMBL" id="GAP08343.1"/>
    </source>
</evidence>
<dbReference type="Gene3D" id="1.10.10.10">
    <property type="entry name" value="Winged helix-like DNA-binding domain superfamily/Winged helix DNA-binding domain"/>
    <property type="match status" value="1"/>
</dbReference>
<dbReference type="PROSITE" id="PS51000">
    <property type="entry name" value="HTH_DEOR_2"/>
    <property type="match status" value="1"/>
</dbReference>
<gene>
    <name evidence="4" type="ORF">ATHL_03245</name>
    <name evidence="5" type="ORF">DEQ80_03245</name>
</gene>
<dbReference type="Proteomes" id="UP000253922">
    <property type="component" value="Unassembled WGS sequence"/>
</dbReference>
<feature type="domain" description="HTH deoR-type" evidence="3">
    <location>
        <begin position="15"/>
        <end position="73"/>
    </location>
</feature>
<dbReference type="EMBL" id="DF967966">
    <property type="protein sequence ID" value="GAP08343.1"/>
    <property type="molecule type" value="Genomic_DNA"/>
</dbReference>
<dbReference type="GO" id="GO:0003700">
    <property type="term" value="F:DNA-binding transcription factor activity"/>
    <property type="evidence" value="ECO:0007669"/>
    <property type="project" value="InterPro"/>
</dbReference>
<reference evidence="4" key="1">
    <citation type="journal article" date="2015" name="Genome Announc.">
        <title>Draft Genome Sequences of Anaerolinea thermolimosa IMO-1, Bellilinea caldifistulae GOMI-1, Leptolinea tardivitalis YMTK-2, Levilinea saccharolytica KIBI-1, Longilinea arvoryzae KOME-1, Previously Described as Members of the Class Anaerolineae (Chloroflexi).</title>
        <authorList>
            <person name="Matsuura N."/>
            <person name="Tourlousse M.D."/>
            <person name="Ohashi A."/>
            <person name="Hugenholtz P."/>
            <person name="Sekiguchi Y."/>
        </authorList>
    </citation>
    <scope>NUCLEOTIDE SEQUENCE</scope>
    <source>
        <strain evidence="4">IMO-1</strain>
    </source>
</reference>
<dbReference type="OrthoDB" id="9815009at2"/>
<dbReference type="InterPro" id="IPR051534">
    <property type="entry name" value="CBASS_pafABC_assoc_protein"/>
</dbReference>
<evidence type="ECO:0000313" key="5">
    <source>
        <dbReference type="EMBL" id="HCE16853.1"/>
    </source>
</evidence>
<dbReference type="InterPro" id="IPR036388">
    <property type="entry name" value="WH-like_DNA-bd_sf"/>
</dbReference>
<organism evidence="5 7">
    <name type="scientific">Anaerolinea thermolimosa</name>
    <dbReference type="NCBI Taxonomy" id="229919"/>
    <lineage>
        <taxon>Bacteria</taxon>
        <taxon>Bacillati</taxon>
        <taxon>Chloroflexota</taxon>
        <taxon>Anaerolineae</taxon>
        <taxon>Anaerolineales</taxon>
        <taxon>Anaerolineaceae</taxon>
        <taxon>Anaerolinea</taxon>
    </lineage>
</organism>
<dbReference type="InterPro" id="IPR036390">
    <property type="entry name" value="WH_DNA-bd_sf"/>
</dbReference>
<dbReference type="STRING" id="229919.GCA_001050195_03184"/>
<dbReference type="Pfam" id="PF08279">
    <property type="entry name" value="HTH_11"/>
    <property type="match status" value="1"/>
</dbReference>
<protein>
    <submittedName>
        <fullName evidence="4 5">Transcriptional regulator</fullName>
    </submittedName>
</protein>
<evidence type="ECO:0000313" key="7">
    <source>
        <dbReference type="Proteomes" id="UP000264141"/>
    </source>
</evidence>
<dbReference type="InterPro" id="IPR001034">
    <property type="entry name" value="DeoR_HTH"/>
</dbReference>
<keyword evidence="1" id="KW-0805">Transcription regulation</keyword>
<proteinExistence type="predicted"/>